<dbReference type="OrthoDB" id="6380610at2759"/>
<dbReference type="AlphaFoldDB" id="A0A5N5TEX2"/>
<dbReference type="InterPro" id="IPR009003">
    <property type="entry name" value="Peptidase_S1_PA"/>
</dbReference>
<keyword evidence="4" id="KW-1185">Reference proteome</keyword>
<accession>A0A5N5TEX2</accession>
<gene>
    <name evidence="3" type="primary">OVCH1_1</name>
    <name evidence="3" type="ORF">Anas_01206</name>
</gene>
<dbReference type="InterPro" id="IPR043504">
    <property type="entry name" value="Peptidase_S1_PA_chymotrypsin"/>
</dbReference>
<dbReference type="Gene3D" id="2.40.10.10">
    <property type="entry name" value="Trypsin-like serine proteases"/>
    <property type="match status" value="1"/>
</dbReference>
<feature type="non-terminal residue" evidence="3">
    <location>
        <position position="1"/>
    </location>
</feature>
<dbReference type="InterPro" id="IPR001254">
    <property type="entry name" value="Trypsin_dom"/>
</dbReference>
<dbReference type="SUPFAM" id="SSF50494">
    <property type="entry name" value="Trypsin-like serine proteases"/>
    <property type="match status" value="1"/>
</dbReference>
<protein>
    <submittedName>
        <fullName evidence="3">Ovochymase-1</fullName>
    </submittedName>
</protein>
<dbReference type="Pfam" id="PF00089">
    <property type="entry name" value="Trypsin"/>
    <property type="match status" value="1"/>
</dbReference>
<dbReference type="PANTHER" id="PTHR24252">
    <property type="entry name" value="ACROSIN-RELATED"/>
    <property type="match status" value="1"/>
</dbReference>
<dbReference type="Proteomes" id="UP000326759">
    <property type="component" value="Unassembled WGS sequence"/>
</dbReference>
<dbReference type="PROSITE" id="PS00134">
    <property type="entry name" value="TRYPSIN_HIS"/>
    <property type="match status" value="1"/>
</dbReference>
<dbReference type="PROSITE" id="PS50240">
    <property type="entry name" value="TRYPSIN_DOM"/>
    <property type="match status" value="1"/>
</dbReference>
<name>A0A5N5TEX2_9CRUS</name>
<dbReference type="PANTHER" id="PTHR24252:SF7">
    <property type="entry name" value="HYALIN"/>
    <property type="match status" value="1"/>
</dbReference>
<evidence type="ECO:0000313" key="4">
    <source>
        <dbReference type="Proteomes" id="UP000326759"/>
    </source>
</evidence>
<dbReference type="FunFam" id="2.40.10.10:FF:000068">
    <property type="entry name" value="transmembrane protease serine 2"/>
    <property type="match status" value="1"/>
</dbReference>
<proteinExistence type="predicted"/>
<dbReference type="GO" id="GO:0006508">
    <property type="term" value="P:proteolysis"/>
    <property type="evidence" value="ECO:0007669"/>
    <property type="project" value="InterPro"/>
</dbReference>
<reference evidence="3 4" key="1">
    <citation type="journal article" date="2019" name="PLoS Biol.">
        <title>Sex chromosomes control vertical transmission of feminizing Wolbachia symbionts in an isopod.</title>
        <authorList>
            <person name="Becking T."/>
            <person name="Chebbi M.A."/>
            <person name="Giraud I."/>
            <person name="Moumen B."/>
            <person name="Laverre T."/>
            <person name="Caubet Y."/>
            <person name="Peccoud J."/>
            <person name="Gilbert C."/>
            <person name="Cordaux R."/>
        </authorList>
    </citation>
    <scope>NUCLEOTIDE SEQUENCE [LARGE SCALE GENOMIC DNA]</scope>
    <source>
        <strain evidence="3">ANa2</strain>
        <tissue evidence="3">Whole body excluding digestive tract and cuticle</tissue>
    </source>
</reference>
<evidence type="ECO:0000313" key="3">
    <source>
        <dbReference type="EMBL" id="KAB7503490.1"/>
    </source>
</evidence>
<feature type="domain" description="Peptidase S1" evidence="2">
    <location>
        <begin position="41"/>
        <end position="221"/>
    </location>
</feature>
<dbReference type="SMART" id="SM00020">
    <property type="entry name" value="Tryp_SPc"/>
    <property type="match status" value="1"/>
</dbReference>
<dbReference type="EMBL" id="SEYY01005074">
    <property type="protein sequence ID" value="KAB7503490.1"/>
    <property type="molecule type" value="Genomic_DNA"/>
</dbReference>
<organism evidence="3 4">
    <name type="scientific">Armadillidium nasatum</name>
    <dbReference type="NCBI Taxonomy" id="96803"/>
    <lineage>
        <taxon>Eukaryota</taxon>
        <taxon>Metazoa</taxon>
        <taxon>Ecdysozoa</taxon>
        <taxon>Arthropoda</taxon>
        <taxon>Crustacea</taxon>
        <taxon>Multicrustacea</taxon>
        <taxon>Malacostraca</taxon>
        <taxon>Eumalacostraca</taxon>
        <taxon>Peracarida</taxon>
        <taxon>Isopoda</taxon>
        <taxon>Oniscidea</taxon>
        <taxon>Crinocheta</taxon>
        <taxon>Armadillidiidae</taxon>
        <taxon>Armadillidium</taxon>
    </lineage>
</organism>
<dbReference type="CDD" id="cd00190">
    <property type="entry name" value="Tryp_SPc"/>
    <property type="match status" value="1"/>
</dbReference>
<dbReference type="GO" id="GO:0004252">
    <property type="term" value="F:serine-type endopeptidase activity"/>
    <property type="evidence" value="ECO:0007669"/>
    <property type="project" value="InterPro"/>
</dbReference>
<keyword evidence="1" id="KW-1015">Disulfide bond</keyword>
<sequence length="249" mass="28232">KNDSPSSEPSSVGPSFEVLPPKCGIRFVNENPKEILASPRIVDGYIPQRGAQPWMAGIRRKTSLGSIHECGAFIISNDLVLTAAHCLWKYRISEYLVRTGDFNNEEKDAYEEEWLIDNMIVHPFFDKGVLFNNDLGIIKIKRKKGKGIEFNERVQPICLVNRDFGYPTGLNCTVAGWGTRSATSGFSRILQSTLLPIISDSVCKADYVYGFKTYISRNVLCWVYGRRGRHLPGGFRRTFNMSGKRFPYY</sequence>
<comment type="caution">
    <text evidence="3">The sequence shown here is derived from an EMBL/GenBank/DDBJ whole genome shotgun (WGS) entry which is preliminary data.</text>
</comment>
<evidence type="ECO:0000256" key="1">
    <source>
        <dbReference type="ARBA" id="ARBA00023157"/>
    </source>
</evidence>
<dbReference type="InterPro" id="IPR018114">
    <property type="entry name" value="TRYPSIN_HIS"/>
</dbReference>
<evidence type="ECO:0000259" key="2">
    <source>
        <dbReference type="PROSITE" id="PS50240"/>
    </source>
</evidence>